<keyword evidence="6" id="KW-0966">Cell projection</keyword>
<reference evidence="6 7" key="1">
    <citation type="journal article" date="2013" name="Genome Announc.">
        <title>Complete Genome Sequence of the Thermophilic and Facultatively Chemolithoautotrophic Sulfate Reducer Archaeoglobus sulfaticallidus Strain PM70-1T.</title>
        <authorList>
            <person name="Stokke R."/>
            <person name="Hocking W.P."/>
            <person name="Steinsbu B.O."/>
            <person name="Steen I.H."/>
        </authorList>
    </citation>
    <scope>NUCLEOTIDE SEQUENCE [LARGE SCALE GENOMIC DNA]</scope>
    <source>
        <strain evidence="6">PM70-1</strain>
    </source>
</reference>
<dbReference type="InterPro" id="IPR013373">
    <property type="entry name" value="Flagellin/pilin_N_arc"/>
</dbReference>
<dbReference type="InterPro" id="IPR002774">
    <property type="entry name" value="Flagellin_arc-type"/>
</dbReference>
<keyword evidence="5" id="KW-1133">Transmembrane helix</keyword>
<evidence type="ECO:0000256" key="1">
    <source>
        <dbReference type="ARBA" id="ARBA00004618"/>
    </source>
</evidence>
<comment type="subcellular location">
    <subcellularLocation>
        <location evidence="1 4">Archaeal flagellum</location>
    </subcellularLocation>
</comment>
<dbReference type="NCBIfam" id="TIGR02537">
    <property type="entry name" value="arch_flag_Nterm"/>
    <property type="match status" value="1"/>
</dbReference>
<dbReference type="GO" id="GO:0097588">
    <property type="term" value="P:archaeal or bacterial-type flagellum-dependent cell motility"/>
    <property type="evidence" value="ECO:0007669"/>
    <property type="project" value="InterPro"/>
</dbReference>
<dbReference type="PANTHER" id="PTHR35903:SF1">
    <property type="entry name" value="FLAGELLIN B1"/>
    <property type="match status" value="1"/>
</dbReference>
<keyword evidence="7" id="KW-1185">Reference proteome</keyword>
<name>N0BF01_9EURY</name>
<feature type="transmembrane region" description="Helical" evidence="5">
    <location>
        <begin position="21"/>
        <end position="45"/>
    </location>
</feature>
<dbReference type="PANTHER" id="PTHR35903">
    <property type="entry name" value="FLAGELLIN B1"/>
    <property type="match status" value="1"/>
</dbReference>
<dbReference type="STRING" id="387631.Asulf_00844"/>
<keyword evidence="6" id="KW-0282">Flagellum</keyword>
<dbReference type="GO" id="GO:0097589">
    <property type="term" value="C:archaeal-type flagellum"/>
    <property type="evidence" value="ECO:0007669"/>
    <property type="project" value="UniProtKB-SubCell"/>
</dbReference>
<dbReference type="GO" id="GO:0005198">
    <property type="term" value="F:structural molecule activity"/>
    <property type="evidence" value="ECO:0007669"/>
    <property type="project" value="InterPro"/>
</dbReference>
<keyword evidence="3 4" id="KW-0974">Archaeal flagellum</keyword>
<evidence type="ECO:0000313" key="7">
    <source>
        <dbReference type="Proteomes" id="UP000013307"/>
    </source>
</evidence>
<dbReference type="Proteomes" id="UP000013307">
    <property type="component" value="Chromosome"/>
</dbReference>
<evidence type="ECO:0000313" key="6">
    <source>
        <dbReference type="EMBL" id="AGK60852.1"/>
    </source>
</evidence>
<dbReference type="eggNOG" id="arCOG01829">
    <property type="taxonomic scope" value="Archaea"/>
</dbReference>
<accession>N0BF01</accession>
<organism evidence="6 7">
    <name type="scientific">Archaeoglobus sulfaticallidus PM70-1</name>
    <dbReference type="NCBI Taxonomy" id="387631"/>
    <lineage>
        <taxon>Archaea</taxon>
        <taxon>Methanobacteriati</taxon>
        <taxon>Methanobacteriota</taxon>
        <taxon>Archaeoglobi</taxon>
        <taxon>Archaeoglobales</taxon>
        <taxon>Archaeoglobaceae</taxon>
        <taxon>Archaeoglobus</taxon>
    </lineage>
</organism>
<comment type="function">
    <text evidence="4">Flagellin is the subunit protein which polymerizes to form the filaments of archaeal flagella.</text>
</comment>
<dbReference type="RefSeq" id="WP_015590450.1">
    <property type="nucleotide sequence ID" value="NC_021169.1"/>
</dbReference>
<dbReference type="KEGG" id="ast:Asulf_00844"/>
<gene>
    <name evidence="6" type="ORF">Asulf_00844</name>
</gene>
<sequence length="204" mass="22027">MRRHFNKKFFKDKKGFTGLEAAIVLIAFVVVAAVFSYVMLGAGFFTTQKSQEVVHTGVQQASSSIELTGDVIATKDSSDADTDGTSDEINEVKLFIQLASGGTPVDVDKMVIALTTADAHKVLTKGSSATATTFAYTDLNGDGDNLLEKYEKFEIVIDVNSALGTDDDLTVNEKFQIEIKPPQGASLTVVRTVPPYIDQVMVLH</sequence>
<dbReference type="HOGENOM" id="CLU_084671_1_0_2"/>
<evidence type="ECO:0000256" key="2">
    <source>
        <dbReference type="ARBA" id="ARBA00010256"/>
    </source>
</evidence>
<evidence type="ECO:0000256" key="3">
    <source>
        <dbReference type="ARBA" id="ARBA00022440"/>
    </source>
</evidence>
<comment type="similarity">
    <text evidence="2 4">Belongs to the archaeal flagellin family.</text>
</comment>
<protein>
    <recommendedName>
        <fullName evidence="4">Flagellin</fullName>
    </recommendedName>
</protein>
<dbReference type="Pfam" id="PF01917">
    <property type="entry name" value="Flagellin_arch-type"/>
    <property type="match status" value="1"/>
</dbReference>
<dbReference type="OrthoDB" id="50520at2157"/>
<proteinExistence type="inferred from homology"/>
<keyword evidence="6" id="KW-0969">Cilium</keyword>
<keyword evidence="5" id="KW-0812">Transmembrane</keyword>
<dbReference type="AlphaFoldDB" id="N0BF01"/>
<keyword evidence="5" id="KW-0472">Membrane</keyword>
<dbReference type="GeneID" id="15392485"/>
<dbReference type="EMBL" id="CP005290">
    <property type="protein sequence ID" value="AGK60852.1"/>
    <property type="molecule type" value="Genomic_DNA"/>
</dbReference>
<evidence type="ECO:0000256" key="4">
    <source>
        <dbReference type="RuleBase" id="RU361282"/>
    </source>
</evidence>
<evidence type="ECO:0000256" key="5">
    <source>
        <dbReference type="SAM" id="Phobius"/>
    </source>
</evidence>